<feature type="domain" description="SAF" evidence="2">
    <location>
        <begin position="13"/>
        <end position="65"/>
    </location>
</feature>
<dbReference type="Pfam" id="PF08666">
    <property type="entry name" value="SAF"/>
    <property type="match status" value="1"/>
</dbReference>
<sequence>MADEIILNPADSVAILTARGVAPQGHKVALRTMAPGEAVIKYGQVIGYATAPISPGEHVHTHNMVFGEHGRDYAPGAGLAAAEAARDRFAGPQDSFLGYHRPGG</sequence>
<dbReference type="Gene3D" id="2.30.130.110">
    <property type="match status" value="1"/>
</dbReference>
<evidence type="ECO:0000313" key="4">
    <source>
        <dbReference type="Proteomes" id="UP000182944"/>
    </source>
</evidence>
<dbReference type="GO" id="GO:0019698">
    <property type="term" value="P:D-galacturonate catabolic process"/>
    <property type="evidence" value="ECO:0007669"/>
    <property type="project" value="TreeGrafter"/>
</dbReference>
<proteinExistence type="predicted"/>
<dbReference type="GO" id="GO:0016787">
    <property type="term" value="F:hydrolase activity"/>
    <property type="evidence" value="ECO:0007669"/>
    <property type="project" value="UniProtKB-KW"/>
</dbReference>
<keyword evidence="4" id="KW-1185">Reference proteome</keyword>
<evidence type="ECO:0000313" key="3">
    <source>
        <dbReference type="EMBL" id="SDX37899.1"/>
    </source>
</evidence>
<dbReference type="EMBL" id="FNNA01000005">
    <property type="protein sequence ID" value="SDX37899.1"/>
    <property type="molecule type" value="Genomic_DNA"/>
</dbReference>
<keyword evidence="3" id="KW-0378">Hydrolase</keyword>
<dbReference type="SMART" id="SM00858">
    <property type="entry name" value="SAF"/>
    <property type="match status" value="1"/>
</dbReference>
<dbReference type="InterPro" id="IPR013974">
    <property type="entry name" value="SAF"/>
</dbReference>
<dbReference type="STRING" id="1545044.SAMN05444276_105112"/>
<accession>A0A1H3BA49</accession>
<dbReference type="InterPro" id="IPR052172">
    <property type="entry name" value="UxaA_altronate/galactarate_dh"/>
</dbReference>
<reference evidence="4" key="1">
    <citation type="submission" date="2016-10" db="EMBL/GenBank/DDBJ databases">
        <authorList>
            <person name="Varghese N."/>
            <person name="Submissions S."/>
        </authorList>
    </citation>
    <scope>NUCLEOTIDE SEQUENCE [LARGE SCALE GENOMIC DNA]</scope>
    <source>
        <strain evidence="4">DSM 29303</strain>
    </source>
</reference>
<dbReference type="PANTHER" id="PTHR30536">
    <property type="entry name" value="ALTRONATE/GALACTARATE DEHYDRATASE"/>
    <property type="match status" value="1"/>
</dbReference>
<dbReference type="GO" id="GO:0016829">
    <property type="term" value="F:lyase activity"/>
    <property type="evidence" value="ECO:0007669"/>
    <property type="project" value="UniProtKB-KW"/>
</dbReference>
<protein>
    <submittedName>
        <fullName evidence="3">Altronate hydrolase</fullName>
    </submittedName>
</protein>
<keyword evidence="1" id="KW-0456">Lyase</keyword>
<evidence type="ECO:0000256" key="1">
    <source>
        <dbReference type="ARBA" id="ARBA00023239"/>
    </source>
</evidence>
<gene>
    <name evidence="3" type="ORF">SAMN05444276_105112</name>
</gene>
<name>A0A1H3BA49_9RHOB</name>
<organism evidence="3 4">
    <name type="scientific">Paracoccus sanguinis</name>
    <dbReference type="NCBI Taxonomy" id="1545044"/>
    <lineage>
        <taxon>Bacteria</taxon>
        <taxon>Pseudomonadati</taxon>
        <taxon>Pseudomonadota</taxon>
        <taxon>Alphaproteobacteria</taxon>
        <taxon>Rhodobacterales</taxon>
        <taxon>Paracoccaceae</taxon>
        <taxon>Paracoccus</taxon>
    </lineage>
</organism>
<dbReference type="Proteomes" id="UP000182944">
    <property type="component" value="Unassembled WGS sequence"/>
</dbReference>
<dbReference type="InterPro" id="IPR044144">
    <property type="entry name" value="SAF_UxaA/GarD"/>
</dbReference>
<dbReference type="AlphaFoldDB" id="A0A1H3BA49"/>
<dbReference type="PANTHER" id="PTHR30536:SF5">
    <property type="entry name" value="ALTRONATE DEHYDRATASE"/>
    <property type="match status" value="1"/>
</dbReference>
<evidence type="ECO:0000259" key="2">
    <source>
        <dbReference type="SMART" id="SM00858"/>
    </source>
</evidence>
<dbReference type="CDD" id="cd11613">
    <property type="entry name" value="SAF_AH_GD"/>
    <property type="match status" value="1"/>
</dbReference>